<dbReference type="GO" id="GO:0006633">
    <property type="term" value="P:fatty acid biosynthetic process"/>
    <property type="evidence" value="ECO:0007669"/>
    <property type="project" value="UniProtKB-UniPathway"/>
</dbReference>
<sequence length="80" mass="8614">MSTCEIRAKIPGVFYRKPAPDQPNYKNPGDPVVEGDVLGLIEVMKSFQEVTCEATGTLGEFQVEDAEAIMAGQVLVVVEG</sequence>
<dbReference type="AlphaFoldDB" id="A0A2T5VGI2"/>
<feature type="domain" description="Lipoyl-binding" evidence="3">
    <location>
        <begin position="6"/>
        <end position="77"/>
    </location>
</feature>
<dbReference type="SUPFAM" id="SSF51230">
    <property type="entry name" value="Single hybrid motif"/>
    <property type="match status" value="1"/>
</dbReference>
<comment type="pathway">
    <text evidence="2">Lipid metabolism; fatty acid biosynthesis.</text>
</comment>
<dbReference type="GO" id="GO:0003989">
    <property type="term" value="F:acetyl-CoA carboxylase activity"/>
    <property type="evidence" value="ECO:0007669"/>
    <property type="project" value="InterPro"/>
</dbReference>
<keyword evidence="2" id="KW-0275">Fatty acid biosynthesis</keyword>
<dbReference type="OrthoDB" id="5297413at2"/>
<dbReference type="PRINTS" id="PR01071">
    <property type="entry name" value="ACOABIOTINCC"/>
</dbReference>
<dbReference type="InterPro" id="IPR000089">
    <property type="entry name" value="Biotin_lipoyl"/>
</dbReference>
<dbReference type="RefSeq" id="WP_107988372.1">
    <property type="nucleotide sequence ID" value="NZ_QAYG01000001.1"/>
</dbReference>
<dbReference type="Proteomes" id="UP000244081">
    <property type="component" value="Unassembled WGS sequence"/>
</dbReference>
<dbReference type="UniPathway" id="UPA00094"/>
<dbReference type="NCBIfam" id="NF005457">
    <property type="entry name" value="PRK07051.1"/>
    <property type="match status" value="1"/>
</dbReference>
<gene>
    <name evidence="4" type="ORF">C8N35_101915</name>
</gene>
<keyword evidence="5" id="KW-1185">Reference proteome</keyword>
<evidence type="ECO:0000259" key="3">
    <source>
        <dbReference type="Pfam" id="PF00364"/>
    </source>
</evidence>
<proteinExistence type="predicted"/>
<keyword evidence="2" id="KW-0092">Biotin</keyword>
<dbReference type="Gene3D" id="2.40.50.100">
    <property type="match status" value="1"/>
</dbReference>
<evidence type="ECO:0000313" key="5">
    <source>
        <dbReference type="Proteomes" id="UP000244081"/>
    </source>
</evidence>
<dbReference type="EMBL" id="QAYG01000001">
    <property type="protein sequence ID" value="PTW62867.1"/>
    <property type="molecule type" value="Genomic_DNA"/>
</dbReference>
<comment type="function">
    <text evidence="1 2">This protein is a component of the acetyl coenzyme A carboxylase complex; first, biotin carboxylase catalyzes the carboxylation of the carrier protein and then the transcarboxylase transfers the carboxyl group to form malonyl-CoA.</text>
</comment>
<organism evidence="4 5">
    <name type="scientific">Breoghania corrubedonensis</name>
    <dbReference type="NCBI Taxonomy" id="665038"/>
    <lineage>
        <taxon>Bacteria</taxon>
        <taxon>Pseudomonadati</taxon>
        <taxon>Pseudomonadota</taxon>
        <taxon>Alphaproteobacteria</taxon>
        <taxon>Hyphomicrobiales</taxon>
        <taxon>Stappiaceae</taxon>
        <taxon>Breoghania</taxon>
    </lineage>
</organism>
<dbReference type="InterPro" id="IPR001249">
    <property type="entry name" value="AcCoA_biotinCC"/>
</dbReference>
<dbReference type="InterPro" id="IPR011053">
    <property type="entry name" value="Single_hybrid_motif"/>
</dbReference>
<name>A0A2T5VGI2_9HYPH</name>
<evidence type="ECO:0000256" key="2">
    <source>
        <dbReference type="RuleBase" id="RU364072"/>
    </source>
</evidence>
<dbReference type="Pfam" id="PF00364">
    <property type="entry name" value="Biotin_lipoyl"/>
    <property type="match status" value="1"/>
</dbReference>
<dbReference type="CDD" id="cd06850">
    <property type="entry name" value="biotinyl_domain"/>
    <property type="match status" value="1"/>
</dbReference>
<protein>
    <recommendedName>
        <fullName evidence="2">Biotin carboxyl carrier protein of acetyl-CoA carboxylase</fullName>
    </recommendedName>
</protein>
<comment type="caution">
    <text evidence="4">The sequence shown here is derived from an EMBL/GenBank/DDBJ whole genome shotgun (WGS) entry which is preliminary data.</text>
</comment>
<keyword evidence="2" id="KW-0443">Lipid metabolism</keyword>
<evidence type="ECO:0000313" key="4">
    <source>
        <dbReference type="EMBL" id="PTW62867.1"/>
    </source>
</evidence>
<keyword evidence="2" id="KW-0444">Lipid biosynthesis</keyword>
<dbReference type="GO" id="GO:0009317">
    <property type="term" value="C:acetyl-CoA carboxylase complex"/>
    <property type="evidence" value="ECO:0007669"/>
    <property type="project" value="InterPro"/>
</dbReference>
<keyword evidence="2" id="KW-0276">Fatty acid metabolism</keyword>
<reference evidence="4 5" key="1">
    <citation type="submission" date="2018-04" db="EMBL/GenBank/DDBJ databases">
        <title>Genomic Encyclopedia of Archaeal and Bacterial Type Strains, Phase II (KMG-II): from individual species to whole genera.</title>
        <authorList>
            <person name="Goeker M."/>
        </authorList>
    </citation>
    <scope>NUCLEOTIDE SEQUENCE [LARGE SCALE GENOMIC DNA]</scope>
    <source>
        <strain evidence="4 5">DSM 23382</strain>
    </source>
</reference>
<evidence type="ECO:0000256" key="1">
    <source>
        <dbReference type="ARBA" id="ARBA00003761"/>
    </source>
</evidence>
<accession>A0A2T5VGI2</accession>